<comment type="caution">
    <text evidence="1">The sequence shown here is derived from an EMBL/GenBank/DDBJ whole genome shotgun (WGS) entry which is preliminary data.</text>
</comment>
<dbReference type="OrthoDB" id="8156917at2"/>
<name>A0A366FU21_9HYPH</name>
<accession>A0A366FU21</accession>
<gene>
    <name evidence="1" type="ORF">DFR50_103120</name>
</gene>
<dbReference type="Proteomes" id="UP000253529">
    <property type="component" value="Unassembled WGS sequence"/>
</dbReference>
<dbReference type="GO" id="GO:0016491">
    <property type="term" value="F:oxidoreductase activity"/>
    <property type="evidence" value="ECO:0007669"/>
    <property type="project" value="InterPro"/>
</dbReference>
<sequence>MTDTWISRRACLGAGGGLAVVAVGGTLCAAPAPRDRLPSGDAFAPWTSFDDPSLAGTPFALVAAAVLAANPHDTQPWLFHVGDDAIDVHADVSRNLGAMDPYLREMHLGLGCAIENMALAGPPNGYAVRVAPVAGSVIGIEARDRPVLAATLALSPQPPGAADPLHRAIPHRHTNRYAYDRARGLDTNWMDAARRLGETDGVRVMFLEGAARDRLESAMIDATRSIVADAPMIADSDRWFRMTDAEIDAHRDGPTLAAAGLSFLQLAFARLFPVSAQTSHAAWLAQTRDTQLATAPVLGLIAARDRYDRPATIAAGRCWQRLHLDATLNGVALQPINQPIEMIDRERQTGRGDAFAQRIAELTGPDWQATFGFRAGVCARGGVASPRRRLADVLVA</sequence>
<dbReference type="EMBL" id="QNRK01000003">
    <property type="protein sequence ID" value="RBP17235.1"/>
    <property type="molecule type" value="Genomic_DNA"/>
</dbReference>
<evidence type="ECO:0008006" key="3">
    <source>
        <dbReference type="Google" id="ProtNLM"/>
    </source>
</evidence>
<keyword evidence="2" id="KW-1185">Reference proteome</keyword>
<dbReference type="Gene3D" id="3.40.109.10">
    <property type="entry name" value="NADH Oxidase"/>
    <property type="match status" value="1"/>
</dbReference>
<organism evidence="1 2">
    <name type="scientific">Roseiarcus fermentans</name>
    <dbReference type="NCBI Taxonomy" id="1473586"/>
    <lineage>
        <taxon>Bacteria</taxon>
        <taxon>Pseudomonadati</taxon>
        <taxon>Pseudomonadota</taxon>
        <taxon>Alphaproteobacteria</taxon>
        <taxon>Hyphomicrobiales</taxon>
        <taxon>Roseiarcaceae</taxon>
        <taxon>Roseiarcus</taxon>
    </lineage>
</organism>
<evidence type="ECO:0000313" key="1">
    <source>
        <dbReference type="EMBL" id="RBP17235.1"/>
    </source>
</evidence>
<dbReference type="SUPFAM" id="SSF55469">
    <property type="entry name" value="FMN-dependent nitroreductase-like"/>
    <property type="match status" value="1"/>
</dbReference>
<dbReference type="InterPro" id="IPR000415">
    <property type="entry name" value="Nitroreductase-like"/>
</dbReference>
<evidence type="ECO:0000313" key="2">
    <source>
        <dbReference type="Proteomes" id="UP000253529"/>
    </source>
</evidence>
<dbReference type="InterPro" id="IPR006311">
    <property type="entry name" value="TAT_signal"/>
</dbReference>
<dbReference type="RefSeq" id="WP_113887862.1">
    <property type="nucleotide sequence ID" value="NZ_QNRK01000003.1"/>
</dbReference>
<dbReference type="AlphaFoldDB" id="A0A366FU21"/>
<proteinExistence type="predicted"/>
<protein>
    <recommendedName>
        <fullName evidence="3">Twin-arginine translocation pathway signal protein</fullName>
    </recommendedName>
</protein>
<dbReference type="PROSITE" id="PS51318">
    <property type="entry name" value="TAT"/>
    <property type="match status" value="1"/>
</dbReference>
<reference evidence="1 2" key="1">
    <citation type="submission" date="2018-06" db="EMBL/GenBank/DDBJ databases">
        <title>Genomic Encyclopedia of Type Strains, Phase IV (KMG-IV): sequencing the most valuable type-strain genomes for metagenomic binning, comparative biology and taxonomic classification.</title>
        <authorList>
            <person name="Goeker M."/>
        </authorList>
    </citation>
    <scope>NUCLEOTIDE SEQUENCE [LARGE SCALE GENOMIC DNA]</scope>
    <source>
        <strain evidence="1 2">DSM 24875</strain>
    </source>
</reference>